<evidence type="ECO:0000256" key="2">
    <source>
        <dbReference type="SAM" id="Phobius"/>
    </source>
</evidence>
<evidence type="ECO:0000256" key="1">
    <source>
        <dbReference type="SAM" id="MobiDB-lite"/>
    </source>
</evidence>
<evidence type="ECO:0000313" key="4">
    <source>
        <dbReference type="Proteomes" id="UP001519654"/>
    </source>
</evidence>
<feature type="transmembrane region" description="Helical" evidence="2">
    <location>
        <begin position="134"/>
        <end position="152"/>
    </location>
</feature>
<dbReference type="RefSeq" id="WP_215795630.1">
    <property type="nucleotide sequence ID" value="NZ_JAHKKG010000019.1"/>
</dbReference>
<feature type="transmembrane region" description="Helical" evidence="2">
    <location>
        <begin position="41"/>
        <end position="59"/>
    </location>
</feature>
<reference evidence="3 4" key="1">
    <citation type="submission" date="2021-06" db="EMBL/GenBank/DDBJ databases">
        <title>Actinoplanes lichenicola sp. nov., and Actinoplanes ovalisporus sp. nov., isolated from lichen in Thailand.</title>
        <authorList>
            <person name="Saeng-In P."/>
            <person name="Kanchanasin P."/>
            <person name="Yuki M."/>
            <person name="Kudo T."/>
            <person name="Ohkuma M."/>
            <person name="Phongsopitanun W."/>
            <person name="Tanasupawat S."/>
        </authorList>
    </citation>
    <scope>NUCLEOTIDE SEQUENCE [LARGE SCALE GENOMIC DNA]</scope>
    <source>
        <strain evidence="3 4">NBRC 110975</strain>
    </source>
</reference>
<keyword evidence="4" id="KW-1185">Reference proteome</keyword>
<feature type="region of interest" description="Disordered" evidence="1">
    <location>
        <begin position="221"/>
        <end position="240"/>
    </location>
</feature>
<comment type="caution">
    <text evidence="3">The sequence shown here is derived from an EMBL/GenBank/DDBJ whole genome shotgun (WGS) entry which is preliminary data.</text>
</comment>
<keyword evidence="2" id="KW-0812">Transmembrane</keyword>
<feature type="transmembrane region" description="Helical" evidence="2">
    <location>
        <begin position="71"/>
        <end position="91"/>
    </location>
</feature>
<keyword evidence="2" id="KW-0472">Membrane</keyword>
<proteinExistence type="predicted"/>
<name>A0ABS5Z3Y8_9ACTN</name>
<accession>A0ABS5Z3Y8</accession>
<gene>
    <name evidence="3" type="ORF">KOI35_43585</name>
</gene>
<feature type="transmembrane region" description="Helical" evidence="2">
    <location>
        <begin position="103"/>
        <end position="122"/>
    </location>
</feature>
<sequence>MPFLLLFVSFLLTFVATRTITRMIRAGVGPFRNNIAGGVHIHHAVPGIVLTLVGAYLSVAVDGRRPWAEVAGVLIGVGSSLILDEFALILHLQDVYWSPEGQLSVQLVALTLSVMGLVLLGLNPLTEDTGLGAGHLVVAVVALVHVAALLICVRKGKFSTAVIGVFLPPVAWIGAVRLARPGSKWARGRYDAAKADRAKARADGFDARFGRWGLDIADLIAGRPTRQPPPSAAPTPRDRA</sequence>
<evidence type="ECO:0008006" key="5">
    <source>
        <dbReference type="Google" id="ProtNLM"/>
    </source>
</evidence>
<dbReference type="Proteomes" id="UP001519654">
    <property type="component" value="Unassembled WGS sequence"/>
</dbReference>
<protein>
    <recommendedName>
        <fullName evidence="5">Integral membrane protein</fullName>
    </recommendedName>
</protein>
<dbReference type="EMBL" id="JAHKKG010000019">
    <property type="protein sequence ID" value="MBU2670407.1"/>
    <property type="molecule type" value="Genomic_DNA"/>
</dbReference>
<keyword evidence="2" id="KW-1133">Transmembrane helix</keyword>
<feature type="transmembrane region" description="Helical" evidence="2">
    <location>
        <begin position="158"/>
        <end position="179"/>
    </location>
</feature>
<evidence type="ECO:0000313" key="3">
    <source>
        <dbReference type="EMBL" id="MBU2670407.1"/>
    </source>
</evidence>
<organism evidence="3 4">
    <name type="scientific">Paractinoplanes bogorensis</name>
    <dbReference type="NCBI Taxonomy" id="1610840"/>
    <lineage>
        <taxon>Bacteria</taxon>
        <taxon>Bacillati</taxon>
        <taxon>Actinomycetota</taxon>
        <taxon>Actinomycetes</taxon>
        <taxon>Micromonosporales</taxon>
        <taxon>Micromonosporaceae</taxon>
        <taxon>Paractinoplanes</taxon>
    </lineage>
</organism>